<dbReference type="InterPro" id="IPR027417">
    <property type="entry name" value="P-loop_NTPase"/>
</dbReference>
<dbReference type="Pfam" id="PF25796">
    <property type="entry name" value="BREX_BrxC_4th"/>
    <property type="match status" value="1"/>
</dbReference>
<dbReference type="Pfam" id="PF25791">
    <property type="entry name" value="WHD_BREX_BrxC"/>
    <property type="match status" value="1"/>
</dbReference>
<dbReference type="InterPro" id="IPR047679">
    <property type="entry name" value="BREX_BrxC"/>
</dbReference>
<dbReference type="EMBL" id="JAAXLJ010000001">
    <property type="protein sequence ID" value="NLR17436.1"/>
    <property type="molecule type" value="Genomic_DNA"/>
</dbReference>
<evidence type="ECO:0000259" key="2">
    <source>
        <dbReference type="Pfam" id="PF25792"/>
    </source>
</evidence>
<sequence length="1191" mass="136263">MKIKELFAKPIDRDIQGVIKVGQEDDKRVRQELEEYVVTRELQEQFANFFTAYEKALQGPTDDMGVWISGFFGSGKSHFLKIISYILENRQVDGQPAVTFFKDKITDPMTYNRMERAAGSDTQVILFNIDSKAKSGEKQENSVIINVFLDVFNEMQGYSDKNAWIADLERQLDQSGDYEAFKNKYKELEKNHLSWDIGRDHYSMNMGTIKDTLVQLNIKSEGDAQGIIDSIMQPYQINLSSFAKLVNDFCDKTGKRLTFMVDEVGQFVGKSEQRMLNLQTLVEELGTATHGKAWVIVTSQQAINEVTANINGQDFSKIQGRFKTRIAMSSANVDEVIKRRLLEKTDSAHQELSGVYEANAASLNNAIDFDDGPTRQKFTNGAEFAENYPFVPYQFQLLQHVLTAVRTHGSDGKHLSEGERSMLSIFQESARRLMNDEEGKLVPFSLFFEGLVQFLDHTHRIVIENARDNSTLNPDKEKNPLTLQVLKVLFMVKYLDNFEATENNIVTLMIDEINVDRIELTKNVHAALLALQHEGIVEKHFEDYIFLTDAEQDINTGIEKQEINSADITNTLQQLLFNNKEIAEKYNYPKLHNRYSFNFNRFLDGKPYGKYNNQLNIKLFTPLSDYFGDELTYAQETTVPGSLVIAMPNDRSYIDHITRSLKIKQYILSNTNNQESRFRLLIDERQSERVQIDKKAEQQLFNALESATLYVSGAPIKSKHDFKNRCEEAEKAVVDDAYRKLSYIEVAKDAHDITQLFADEGMVSTDENSTAVAEVSDYLQQKAQAGSQHSTLKSVLTRFQDIPYGYTEADTEWLVASLFKQGNIKVSLNGESISPISTPASQITEYLTKKQFSEKIAIQCRKEVAPRDLKKLREVAGDVFNKKTFSSDDAETVATETRTKVKSDYELLTNFENMNKFFPGHDILQQGEKLIHELAITSDTDSFINIVVSKAEDLLDWYDDYEERGIRDFYFSAEMQKIWQAGLNDLEIYDNSHDFIADAELEEIIQKLQKLLNSNRADNNVREINKLDQQFDVKFSQVFDAKLANKLTEIENIQQNGLDFLKRSEVATDKLLKPQQRFDSMIETIKKDAKEAKTLNALTITSNRADAVFDQLTNTVEILIKEQEPDPDPLTPPTDDVKPAKKSIETVRVRDVVNTNQWHITSEADIKNYLNSLEQQLKIKLSDTNEINVKF</sequence>
<comment type="caution">
    <text evidence="4">The sequence shown here is derived from an EMBL/GenBank/DDBJ whole genome shotgun (WGS) entry which is preliminary data.</text>
</comment>
<dbReference type="Pfam" id="PF25792">
    <property type="entry name" value="BREX_BrxC_helical"/>
    <property type="match status" value="1"/>
</dbReference>
<evidence type="ECO:0000313" key="5">
    <source>
        <dbReference type="Proteomes" id="UP000763447"/>
    </source>
</evidence>
<name>A0ABX1KZE6_9LACO</name>
<reference evidence="4 5" key="1">
    <citation type="submission" date="2020-04" db="EMBL/GenBank/DDBJ databases">
        <title>A novel species of genus Lactobacillus that was isolated from fermented food Zha-chili.</title>
        <authorList>
            <person name="Zhang Z."/>
        </authorList>
    </citation>
    <scope>NUCLEOTIDE SEQUENCE [LARGE SCALE GENOMIC DNA]</scope>
    <source>
        <strain evidence="5">HBUAS51383</strain>
    </source>
</reference>
<feature type="domain" description="Probable ATP-binding protein BrxC 4th six-stranded beta-sheet" evidence="3">
    <location>
        <begin position="562"/>
        <end position="729"/>
    </location>
</feature>
<dbReference type="InterPro" id="IPR058038">
    <property type="entry name" value="BREX_BrxC_wHTH"/>
</dbReference>
<evidence type="ECO:0000259" key="1">
    <source>
        <dbReference type="Pfam" id="PF25791"/>
    </source>
</evidence>
<accession>A0ABX1KZE6</accession>
<feature type="domain" description="Probable ATP-binding protein BrxC winged helix-turn-helix" evidence="1">
    <location>
        <begin position="744"/>
        <end position="862"/>
    </location>
</feature>
<dbReference type="RefSeq" id="WP_168924054.1">
    <property type="nucleotide sequence ID" value="NZ_JAAXLJ010000001.1"/>
</dbReference>
<dbReference type="Proteomes" id="UP000763447">
    <property type="component" value="Unassembled WGS sequence"/>
</dbReference>
<evidence type="ECO:0000259" key="3">
    <source>
        <dbReference type="Pfam" id="PF25796"/>
    </source>
</evidence>
<keyword evidence="5" id="KW-1185">Reference proteome</keyword>
<feature type="domain" description="Probable ATP-binding protein BrxC alpha-helical" evidence="2">
    <location>
        <begin position="869"/>
        <end position="992"/>
    </location>
</feature>
<proteinExistence type="predicted"/>
<gene>
    <name evidence="4" type="primary">brxC</name>
    <name evidence="4" type="ORF">HC026_00725</name>
</gene>
<evidence type="ECO:0000313" key="4">
    <source>
        <dbReference type="EMBL" id="NLR17436.1"/>
    </source>
</evidence>
<organism evidence="4 5">
    <name type="scientific">Secundilactobacillus angelensis</name>
    <dbReference type="NCBI Taxonomy" id="2722706"/>
    <lineage>
        <taxon>Bacteria</taxon>
        <taxon>Bacillati</taxon>
        <taxon>Bacillota</taxon>
        <taxon>Bacilli</taxon>
        <taxon>Lactobacillales</taxon>
        <taxon>Lactobacillaceae</taxon>
        <taxon>Secundilactobacillus</taxon>
    </lineage>
</organism>
<dbReference type="InterPro" id="IPR058036">
    <property type="entry name" value="BREX_BrxC_4th"/>
</dbReference>
<protein>
    <submittedName>
        <fullName evidence="4">BREX system P-loop protein BrxC</fullName>
    </submittedName>
</protein>
<dbReference type="InterPro" id="IPR058037">
    <property type="entry name" value="BREX_BrxC_helical"/>
</dbReference>
<dbReference type="NCBIfam" id="NF033441">
    <property type="entry name" value="BREX_BrxC"/>
    <property type="match status" value="1"/>
</dbReference>
<dbReference type="SUPFAM" id="SSF52540">
    <property type="entry name" value="P-loop containing nucleoside triphosphate hydrolases"/>
    <property type="match status" value="1"/>
</dbReference>